<dbReference type="Pfam" id="PF03810">
    <property type="entry name" value="IBN_N"/>
    <property type="match status" value="1"/>
</dbReference>
<proteinExistence type="predicted"/>
<organism evidence="6 7">
    <name type="scientific">Ophiostoma piceae (strain UAMH 11346)</name>
    <name type="common">Sap stain fungus</name>
    <dbReference type="NCBI Taxonomy" id="1262450"/>
    <lineage>
        <taxon>Eukaryota</taxon>
        <taxon>Fungi</taxon>
        <taxon>Dikarya</taxon>
        <taxon>Ascomycota</taxon>
        <taxon>Pezizomycotina</taxon>
        <taxon>Sordariomycetes</taxon>
        <taxon>Sordariomycetidae</taxon>
        <taxon>Ophiostomatales</taxon>
        <taxon>Ophiostomataceae</taxon>
        <taxon>Ophiostoma</taxon>
    </lineage>
</organism>
<feature type="domain" description="Importin N-terminal" evidence="5">
    <location>
        <begin position="22"/>
        <end position="109"/>
    </location>
</feature>
<keyword evidence="3" id="KW-0653">Protein transport</keyword>
<dbReference type="EMBL" id="KE148166">
    <property type="protein sequence ID" value="EPE03606.1"/>
    <property type="molecule type" value="Genomic_DNA"/>
</dbReference>
<dbReference type="InterPro" id="IPR056840">
    <property type="entry name" value="HEAT_IPO9_central"/>
</dbReference>
<dbReference type="GO" id="GO:0006606">
    <property type="term" value="P:protein import into nucleus"/>
    <property type="evidence" value="ECO:0007669"/>
    <property type="project" value="TreeGrafter"/>
</dbReference>
<comment type="subcellular location">
    <subcellularLocation>
        <location evidence="1">Nucleus</location>
    </subcellularLocation>
</comment>
<dbReference type="SMART" id="SM00913">
    <property type="entry name" value="IBN_N"/>
    <property type="match status" value="1"/>
</dbReference>
<dbReference type="Proteomes" id="UP000016923">
    <property type="component" value="Unassembled WGS sequence"/>
</dbReference>
<keyword evidence="7" id="KW-1185">Reference proteome</keyword>
<dbReference type="VEuPathDB" id="FungiDB:F503_01864"/>
<evidence type="ECO:0000256" key="4">
    <source>
        <dbReference type="ARBA" id="ARBA00023242"/>
    </source>
</evidence>
<evidence type="ECO:0000256" key="3">
    <source>
        <dbReference type="ARBA" id="ARBA00022927"/>
    </source>
</evidence>
<protein>
    <submittedName>
        <fullName evidence="6">Importin-beta domain-containing protein</fullName>
    </submittedName>
</protein>
<dbReference type="Pfam" id="PF25018">
    <property type="entry name" value="HEAT_IPO9_c"/>
    <property type="match status" value="1"/>
</dbReference>
<dbReference type="PANTHER" id="PTHR10997:SF9">
    <property type="entry name" value="IMPORTIN-9"/>
    <property type="match status" value="1"/>
</dbReference>
<sequence>MDDLVRLLKDTQRPEEGPRKQAELDLRAAQSNPAYPGLLIAIAGTATYPTEIRQSALSVLRQFIVRNWSSDGTLGDDDDDDDNDTQPQITIAEEIKAQLRIQLLELATRDEDERRVKAAASYAVNKIASVDYPERWPDLLENLLSIIRSGTEQQVHGALRVLGDLVDEGLGEMQFFMAAREIVEVLYRVAIDAERKPILRALAISVFCSSFDVMDMVKEEHLREVKGFAQEALQGWLPFFHEVMKLQLPLNEPVTTGDGQQSQSWNGLVALKLQCVRTLLKIKTVFSSLLLPESPVFFRETWEELVLLKDAYATLYLEQDSQSRLEDADKLPYTLDFLILEELDFLNQCIRAPPVQKQLNEELAASGVAAHDTPWMVQLMGLLIDYARITREEEDLWGIDMSLYLAEETSLTANYAARTACGDLLIKLGEWLGQRAIEGLFARTRALFDPASPTSNDWRAKESSLYLFTMLSGDLMDCGKTIPDDICNAYLQLVGVAINSEDEPLLQSRGFLAAGLLAETYPLSLTYLDSAILAVTKAESEIVQAACIKAIEGFLKAGAVPPEAGIPRPIDRQVEVLQAINAWLGERDIPELEDAEDLLATLCETLRRAISLNPHIIVQSPDVPSIDLLFLIARNGARDFQVTYIVNETFEEIVGALSDPTNYTALCARVIPTLNGFFTFSDMTQDEPLITMATELVAVLAQNGTEPLPAGFVGQLAPKLHKLLMVSDEGEVLRPGAEALKYMLSHDHQQIFEWHDEQGNNGLVVCLQIIDRLLGANVEDNSASEVGGLAAELVEKAGHQRLGDGMLQRLLQAVAIRLSSAQTAPFIQSLILVFARLCLTAAGEVVEFLSTLTVGNENGLAVVLGKWLENSMNFTGYDEIRQNVIALSKLYDLNDARIAQTQVKGDLVVPTSDRIMTRSRAKQNPDQYTVIPAPLKIMKLLIEELVSAQGQSGAASLEVGGSAAAAAAAEAIGHKISAGDDEDTDGDDWEDADDDLLDLSLGATKNDLFSYLDGGAGSRMRDDETQAYLSEFFLRAAREDTAGFKAWYDQLAESEQQRLNDLAAA</sequence>
<dbReference type="eggNOG" id="KOG2274">
    <property type="taxonomic scope" value="Eukaryota"/>
</dbReference>
<gene>
    <name evidence="6" type="ORF">F503_01864</name>
</gene>
<dbReference type="PANTHER" id="PTHR10997">
    <property type="entry name" value="IMPORTIN-7, 8, 11"/>
    <property type="match status" value="1"/>
</dbReference>
<dbReference type="GO" id="GO:0005635">
    <property type="term" value="C:nuclear envelope"/>
    <property type="evidence" value="ECO:0007669"/>
    <property type="project" value="TreeGrafter"/>
</dbReference>
<dbReference type="Gene3D" id="1.25.10.10">
    <property type="entry name" value="Leucine-rich Repeat Variant"/>
    <property type="match status" value="1"/>
</dbReference>
<dbReference type="OMA" id="NPDQYTI"/>
<reference evidence="6 7" key="1">
    <citation type="journal article" date="2013" name="BMC Genomics">
        <title>The genome and transcriptome of the pine saprophyte Ophiostoma piceae, and a comparison with the bark beetle-associated pine pathogen Grosmannia clavigera.</title>
        <authorList>
            <person name="Haridas S."/>
            <person name="Wang Y."/>
            <person name="Lim L."/>
            <person name="Massoumi Alamouti S."/>
            <person name="Jackman S."/>
            <person name="Docking R."/>
            <person name="Robertson G."/>
            <person name="Birol I."/>
            <person name="Bohlmann J."/>
            <person name="Breuil C."/>
        </authorList>
    </citation>
    <scope>NUCLEOTIDE SEQUENCE [LARGE SCALE GENOMIC DNA]</scope>
    <source>
        <strain evidence="6 7">UAMH 11346</strain>
    </source>
</reference>
<evidence type="ECO:0000313" key="6">
    <source>
        <dbReference type="EMBL" id="EPE03606.1"/>
    </source>
</evidence>
<dbReference type="OrthoDB" id="431626at2759"/>
<name>S3BVZ6_OPHP1</name>
<accession>S3BVZ6</accession>
<evidence type="ECO:0000313" key="7">
    <source>
        <dbReference type="Proteomes" id="UP000016923"/>
    </source>
</evidence>
<dbReference type="PROSITE" id="PS50166">
    <property type="entry name" value="IMPORTIN_B_NT"/>
    <property type="match status" value="1"/>
</dbReference>
<dbReference type="SUPFAM" id="SSF48371">
    <property type="entry name" value="ARM repeat"/>
    <property type="match status" value="1"/>
</dbReference>
<dbReference type="GO" id="GO:0031267">
    <property type="term" value="F:small GTPase binding"/>
    <property type="evidence" value="ECO:0007669"/>
    <property type="project" value="InterPro"/>
</dbReference>
<evidence type="ECO:0000259" key="5">
    <source>
        <dbReference type="PROSITE" id="PS50166"/>
    </source>
</evidence>
<keyword evidence="4" id="KW-0539">Nucleus</keyword>
<evidence type="ECO:0000256" key="1">
    <source>
        <dbReference type="ARBA" id="ARBA00004123"/>
    </source>
</evidence>
<dbReference type="InterPro" id="IPR016024">
    <property type="entry name" value="ARM-type_fold"/>
</dbReference>
<dbReference type="HOGENOM" id="CLU_008920_1_1_1"/>
<dbReference type="STRING" id="1262450.S3BVZ6"/>
<dbReference type="GO" id="GO:0005829">
    <property type="term" value="C:cytosol"/>
    <property type="evidence" value="ECO:0007669"/>
    <property type="project" value="TreeGrafter"/>
</dbReference>
<dbReference type="InterPro" id="IPR011989">
    <property type="entry name" value="ARM-like"/>
</dbReference>
<keyword evidence="2" id="KW-0813">Transport</keyword>
<dbReference type="AlphaFoldDB" id="S3BVZ6"/>
<dbReference type="InterPro" id="IPR001494">
    <property type="entry name" value="Importin-beta_N"/>
</dbReference>
<evidence type="ECO:0000256" key="2">
    <source>
        <dbReference type="ARBA" id="ARBA00022448"/>
    </source>
</evidence>